<dbReference type="Gene3D" id="3.20.20.80">
    <property type="entry name" value="Glycosidases"/>
    <property type="match status" value="1"/>
</dbReference>
<accession>A0A2S7IH45</accession>
<dbReference type="RefSeq" id="WP_104715438.1">
    <property type="nucleotide sequence ID" value="NZ_PTRA01000005.1"/>
</dbReference>
<reference evidence="6" key="1">
    <citation type="submission" date="2018-02" db="EMBL/GenBank/DDBJ databases">
        <title>Genome sequencing of Solimonas sp. HR-BB.</title>
        <authorList>
            <person name="Lee Y."/>
            <person name="Jeon C.O."/>
        </authorList>
    </citation>
    <scope>NUCLEOTIDE SEQUENCE [LARGE SCALE GENOMIC DNA]</scope>
    <source>
        <strain evidence="6">HR-U</strain>
    </source>
</reference>
<dbReference type="OrthoDB" id="9806701at2"/>
<name>A0A2S7IH45_9BACT</name>
<keyword evidence="3" id="KW-0378">Hydrolase</keyword>
<comment type="similarity">
    <text evidence="1">Belongs to the glycosyl hydrolase 30 family.</text>
</comment>
<protein>
    <submittedName>
        <fullName evidence="5">Secretion protein</fullName>
    </submittedName>
</protein>
<dbReference type="GO" id="GO:0016020">
    <property type="term" value="C:membrane"/>
    <property type="evidence" value="ECO:0007669"/>
    <property type="project" value="GOC"/>
</dbReference>
<dbReference type="EMBL" id="PTRA01000005">
    <property type="protein sequence ID" value="PQA55122.1"/>
    <property type="molecule type" value="Genomic_DNA"/>
</dbReference>
<dbReference type="InterPro" id="IPR026444">
    <property type="entry name" value="Secre_tail"/>
</dbReference>
<dbReference type="SUPFAM" id="SSF51445">
    <property type="entry name" value="(Trans)glycosidases"/>
    <property type="match status" value="1"/>
</dbReference>
<evidence type="ECO:0000256" key="3">
    <source>
        <dbReference type="ARBA" id="ARBA00022801"/>
    </source>
</evidence>
<evidence type="ECO:0000256" key="1">
    <source>
        <dbReference type="ARBA" id="ARBA00005382"/>
    </source>
</evidence>
<dbReference type="InterPro" id="IPR001139">
    <property type="entry name" value="Glyco_hydro_30"/>
</dbReference>
<dbReference type="Pfam" id="PF18962">
    <property type="entry name" value="Por_Secre_tail"/>
    <property type="match status" value="1"/>
</dbReference>
<dbReference type="PANTHER" id="PTHR11069:SF38">
    <property type="entry name" value="GLUCURONOXYLANASE XYNC"/>
    <property type="match status" value="1"/>
</dbReference>
<keyword evidence="2" id="KW-0732">Signal</keyword>
<comment type="caution">
    <text evidence="5">The sequence shown here is derived from an EMBL/GenBank/DDBJ whole genome shotgun (WGS) entry which is preliminary data.</text>
</comment>
<evidence type="ECO:0000313" key="5">
    <source>
        <dbReference type="EMBL" id="PQA55122.1"/>
    </source>
</evidence>
<proteinExistence type="inferred from homology"/>
<evidence type="ECO:0000259" key="4">
    <source>
        <dbReference type="Pfam" id="PF18962"/>
    </source>
</evidence>
<dbReference type="Proteomes" id="UP000239590">
    <property type="component" value="Unassembled WGS sequence"/>
</dbReference>
<evidence type="ECO:0000256" key="2">
    <source>
        <dbReference type="ARBA" id="ARBA00022729"/>
    </source>
</evidence>
<sequence>MKKQLLNLVRSVILLVLTVVLYPTSHAQTRIATVKVNKDQKYQKITGFGGFVNSPQFGYNHMDEAEIRKMWGAGSEAGYNIMRIYIPIGKDNWPQSLATAQLAQSLNIKIFASPWSMPAEWKTYNTIASRYQDANGVWQPVYLKPEHYADYANYLNDYVTYLRENGVTLEAISLQNEPDYQVDYAGCIWTPDQMTTFLKSYRSVIKCKVLAPETVGITNNYASAFANAEVLPHFDIFAGHQYGGIQSGLLNVQAQGKEVWMTEYLINWNTNGVSRDFNWSIDGFSFANDLNQALLSNVNAWIHYATKRYYGPLGDGLFGTTAGVMTKRGNILSHYAKYVTGSTRIQNSWNDNTSELRGSSYLSETGDKIVVVVINPSSNTYNLSVDLPFLSNEGKAISTTQTESMVESNVDFLQETNRPKVAIKASSVTTLVFTKSGDFEPSQMTSEVVNYEKLDNKTPTSQAFGTGYKLSGKTFTFLNSSPLFSNNTNATNGYLPLGDKFNRLVFQVESLSSSFNYSSSNTTLYYVNKQGVVNSKNYGSIVFDKRNDFNWVLNISEDVLTDGCRGIIGITSANATSRLTFKFKDVYVALGTERGYKFSGVYSAADSYLMDCLDDITYTSLDFTNVTNIPAQTEWHAAAANKNGLYYVQTSTVSDKTNVINGQSCTKLELIEGGGDFYAPQSFTAVSATFRTTLGGLKMFVLPFEASIPSGVKAYTLEYADSKVIGRVITTGKIPANTPVLVSGSGAYVFEGAGLIASSKQQFTTPSPNHNEQKLALAVEAGITTGIYVGVPIPLGSYYLINTNGVASFSRVTSASQPAIQSFNAYLTPGLPTTAASLELELIDQPLPVSLGRFTAKSVEDGVQLDWITYAEKNNLGFDVQRSENGKTFETIGFVTGNGTSVTEHQYRMTDASPWTGTRYYRLKQLDLDGAYQYSPMRAVQKETLISLRVYPNPVKDLLTIDFNGNKLTGSLVIIDAVGRTVFQSQLDQAEQKVIDVSKLAPGMYHYHTDQFKGKFIK</sequence>
<keyword evidence="6" id="KW-1185">Reference proteome</keyword>
<dbReference type="InterPro" id="IPR017853">
    <property type="entry name" value="GH"/>
</dbReference>
<dbReference type="PANTHER" id="PTHR11069">
    <property type="entry name" value="GLUCOSYLCERAMIDASE"/>
    <property type="match status" value="1"/>
</dbReference>
<evidence type="ECO:0000313" key="6">
    <source>
        <dbReference type="Proteomes" id="UP000239590"/>
    </source>
</evidence>
<dbReference type="Gene3D" id="2.60.40.1180">
    <property type="entry name" value="Golgi alpha-mannosidase II"/>
    <property type="match status" value="1"/>
</dbReference>
<dbReference type="AlphaFoldDB" id="A0A2S7IH45"/>
<organism evidence="5 6">
    <name type="scientific">Siphonobacter curvatus</name>
    <dbReference type="NCBI Taxonomy" id="2094562"/>
    <lineage>
        <taxon>Bacteria</taxon>
        <taxon>Pseudomonadati</taxon>
        <taxon>Bacteroidota</taxon>
        <taxon>Cytophagia</taxon>
        <taxon>Cytophagales</taxon>
        <taxon>Cytophagaceae</taxon>
        <taxon>Siphonobacter</taxon>
    </lineage>
</organism>
<dbReference type="NCBIfam" id="TIGR04183">
    <property type="entry name" value="Por_Secre_tail"/>
    <property type="match status" value="1"/>
</dbReference>
<dbReference type="GO" id="GO:0006665">
    <property type="term" value="P:sphingolipid metabolic process"/>
    <property type="evidence" value="ECO:0007669"/>
    <property type="project" value="InterPro"/>
</dbReference>
<gene>
    <name evidence="5" type="ORF">C5O19_21515</name>
</gene>
<dbReference type="GO" id="GO:0004348">
    <property type="term" value="F:glucosylceramidase activity"/>
    <property type="evidence" value="ECO:0007669"/>
    <property type="project" value="InterPro"/>
</dbReference>
<dbReference type="InterPro" id="IPR013780">
    <property type="entry name" value="Glyco_hydro_b"/>
</dbReference>
<feature type="domain" description="Secretion system C-terminal sorting" evidence="4">
    <location>
        <begin position="950"/>
        <end position="1012"/>
    </location>
</feature>